<dbReference type="KEGG" id="dsa:Desal_1974"/>
<proteinExistence type="predicted"/>
<dbReference type="EMBL" id="CP001649">
    <property type="protein sequence ID" value="ACS80034.1"/>
    <property type="molecule type" value="Genomic_DNA"/>
</dbReference>
<dbReference type="InterPro" id="IPR011004">
    <property type="entry name" value="Trimer_LpxA-like_sf"/>
</dbReference>
<protein>
    <submittedName>
        <fullName evidence="1">Hexapaptide repeat-containing transferase</fullName>
    </submittedName>
</protein>
<dbReference type="Pfam" id="PF18776">
    <property type="entry name" value="Hexapep_loop"/>
    <property type="match status" value="1"/>
</dbReference>
<gene>
    <name evidence="1" type="ordered locus">Desal_1974</name>
</gene>
<keyword evidence="1" id="KW-0808">Transferase</keyword>
<dbReference type="InterPro" id="IPR040730">
    <property type="entry name" value="Hexapep_loop"/>
</dbReference>
<dbReference type="SUPFAM" id="SSF51161">
    <property type="entry name" value="Trimeric LpxA-like enzymes"/>
    <property type="match status" value="1"/>
</dbReference>
<sequence>MKRIKKLINHIISRVNVNLRPMGLDVEQVVKSTIDYGKLTEAYAYYALSIDHPIYFRFRESNLGGSYFLGKCDVDRSIVLRSDIRGDELKTAGTEVDFGGVTTELYRDEVIMVVNSFLFKTLVHNHSRNPEIPELFRIQNTVSMHYANIHGATIEGAYLGAFATADLSQLHNCILGNYCYVQAGDLSKVCIDPGRIWIKADNKYEFDYRYPQATLEKYISWDQDGELVGLFADFLKGRRSDFLPVYDSLSDTFPVWVPENAFVSRYAVVKGDCVIGGNCLVAQRAYIENSVLGTGSNAQENSFIVDSRFAGLVVVAHGGKLVHSNIGEKVFIGFNSFLHGTKDNQVSVGAGSIVMPHTIIHASEPIDIPDETIVWGYVTKQSDLETQSMSLAAFAKGKAFNIGDMSFYGDGAAFIRDFQNRVEHILVENGARYDGNSESRGHAQRTQYVSYNLFQPYLSGEKQGMFPTIIVDDD</sequence>
<dbReference type="GO" id="GO:0016740">
    <property type="term" value="F:transferase activity"/>
    <property type="evidence" value="ECO:0007669"/>
    <property type="project" value="UniProtKB-KW"/>
</dbReference>
<dbReference type="STRING" id="526222.Desal_1974"/>
<dbReference type="Gene3D" id="2.160.10.10">
    <property type="entry name" value="Hexapeptide repeat proteins"/>
    <property type="match status" value="2"/>
</dbReference>
<dbReference type="eggNOG" id="COG0663">
    <property type="taxonomic scope" value="Bacteria"/>
</dbReference>
<organism evidence="1 2">
    <name type="scientific">Maridesulfovibrio salexigens (strain ATCC 14822 / DSM 2638 / NCIMB 8403 / VKM B-1763)</name>
    <name type="common">Desulfovibrio salexigens</name>
    <dbReference type="NCBI Taxonomy" id="526222"/>
    <lineage>
        <taxon>Bacteria</taxon>
        <taxon>Pseudomonadati</taxon>
        <taxon>Thermodesulfobacteriota</taxon>
        <taxon>Desulfovibrionia</taxon>
        <taxon>Desulfovibrionales</taxon>
        <taxon>Desulfovibrionaceae</taxon>
        <taxon>Maridesulfovibrio</taxon>
    </lineage>
</organism>
<accession>C6BV59</accession>
<keyword evidence="2" id="KW-1185">Reference proteome</keyword>
<dbReference type="RefSeq" id="WP_015851850.1">
    <property type="nucleotide sequence ID" value="NC_012881.1"/>
</dbReference>
<reference evidence="1 2" key="1">
    <citation type="submission" date="2009-06" db="EMBL/GenBank/DDBJ databases">
        <title>Complete sequence of Desulfovibrio salexigens DSM 2638.</title>
        <authorList>
            <consortium name="US DOE Joint Genome Institute"/>
            <person name="Lucas S."/>
            <person name="Copeland A."/>
            <person name="Lapidus A."/>
            <person name="Glavina del Rio T."/>
            <person name="Tice H."/>
            <person name="Bruce D."/>
            <person name="Goodwin L."/>
            <person name="Pitluck S."/>
            <person name="Munk A.C."/>
            <person name="Brettin T."/>
            <person name="Detter J.C."/>
            <person name="Han C."/>
            <person name="Tapia R."/>
            <person name="Larimer F."/>
            <person name="Land M."/>
            <person name="Hauser L."/>
            <person name="Kyrpides N."/>
            <person name="Anderson I."/>
            <person name="Wall J.D."/>
            <person name="Arkin A.P."/>
            <person name="Dehal P."/>
            <person name="Chivian D."/>
            <person name="Giles B."/>
            <person name="Hazen T.C."/>
        </authorList>
    </citation>
    <scope>NUCLEOTIDE SEQUENCE [LARGE SCALE GENOMIC DNA]</scope>
    <source>
        <strain evidence="2">ATCC 14822 / DSM 2638 / NCIMB 8403 / VKM B-1763</strain>
    </source>
</reference>
<evidence type="ECO:0000313" key="1">
    <source>
        <dbReference type="EMBL" id="ACS80034.1"/>
    </source>
</evidence>
<dbReference type="AlphaFoldDB" id="C6BV59"/>
<evidence type="ECO:0000313" key="2">
    <source>
        <dbReference type="Proteomes" id="UP000002601"/>
    </source>
</evidence>
<name>C6BV59_MARSD</name>
<dbReference type="Proteomes" id="UP000002601">
    <property type="component" value="Chromosome"/>
</dbReference>
<dbReference type="OrthoDB" id="5441734at2"/>
<dbReference type="HOGENOM" id="CLU_577127_0_0_7"/>